<dbReference type="Gene3D" id="1.10.287.470">
    <property type="entry name" value="Helix hairpin bin"/>
    <property type="match status" value="1"/>
</dbReference>
<gene>
    <name evidence="11" type="ORF">QWJ08_06090</name>
</gene>
<comment type="caution">
    <text evidence="11">The sequence shown here is derived from an EMBL/GenBank/DDBJ whole genome shotgun (WGS) entry which is preliminary data.</text>
</comment>
<evidence type="ECO:0000256" key="2">
    <source>
        <dbReference type="ARBA" id="ARBA00009477"/>
    </source>
</evidence>
<feature type="coiled-coil region" evidence="6">
    <location>
        <begin position="144"/>
        <end position="171"/>
    </location>
</feature>
<evidence type="ECO:0000256" key="3">
    <source>
        <dbReference type="ARBA" id="ARBA00022692"/>
    </source>
</evidence>
<evidence type="ECO:0000256" key="6">
    <source>
        <dbReference type="SAM" id="Coils"/>
    </source>
</evidence>
<evidence type="ECO:0000313" key="12">
    <source>
        <dbReference type="Proteomes" id="UP001169719"/>
    </source>
</evidence>
<dbReference type="InterPro" id="IPR058625">
    <property type="entry name" value="MdtA-like_BSH"/>
</dbReference>
<evidence type="ECO:0000259" key="9">
    <source>
        <dbReference type="Pfam" id="PF25917"/>
    </source>
</evidence>
<dbReference type="Pfam" id="PF25917">
    <property type="entry name" value="BSH_RND"/>
    <property type="match status" value="1"/>
</dbReference>
<comment type="subcellular location">
    <subcellularLocation>
        <location evidence="1">Membrane</location>
        <topology evidence="1">Single-pass membrane protein</topology>
    </subcellularLocation>
</comment>
<dbReference type="EMBL" id="JAUEOZ010000001">
    <property type="protein sequence ID" value="MDN2480959.1"/>
    <property type="molecule type" value="Genomic_DNA"/>
</dbReference>
<accession>A0ABT7XYU9</accession>
<dbReference type="Pfam" id="PF25963">
    <property type="entry name" value="Beta-barrel_AAEA"/>
    <property type="match status" value="1"/>
</dbReference>
<feature type="domain" description="Multidrug resistance protein MdtA-like barrel-sandwich hybrid" evidence="9">
    <location>
        <begin position="45"/>
        <end position="225"/>
    </location>
</feature>
<dbReference type="RefSeq" id="WP_289961107.1">
    <property type="nucleotide sequence ID" value="NZ_JAUEOZ010000001.1"/>
</dbReference>
<evidence type="ECO:0000259" key="10">
    <source>
        <dbReference type="Pfam" id="PF25963"/>
    </source>
</evidence>
<dbReference type="Pfam" id="PF25876">
    <property type="entry name" value="HH_MFP_RND"/>
    <property type="match status" value="1"/>
</dbReference>
<evidence type="ECO:0000256" key="7">
    <source>
        <dbReference type="SAM" id="Phobius"/>
    </source>
</evidence>
<feature type="domain" description="p-hydroxybenzoic acid efflux pump subunit AaeA-like beta-barrel" evidence="10">
    <location>
        <begin position="236"/>
        <end position="328"/>
    </location>
</feature>
<keyword evidence="12" id="KW-1185">Reference proteome</keyword>
<comment type="similarity">
    <text evidence="2">Belongs to the membrane fusion protein (MFP) (TC 8.A.1) family.</text>
</comment>
<keyword evidence="6" id="KW-0175">Coiled coil</keyword>
<dbReference type="InterPro" id="IPR058624">
    <property type="entry name" value="MdtA-like_HH"/>
</dbReference>
<reference evidence="11" key="1">
    <citation type="submission" date="2024-05" db="EMBL/GenBank/DDBJ databases">
        <title>Genome Sequences of Four Agar- Degrading Marine Bacteria.</title>
        <authorList>
            <person name="Phillips E.K."/>
            <person name="Shaffer J.C."/>
            <person name="Henson M.W."/>
            <person name="Temperton B."/>
            <person name="Thrash C.J."/>
            <person name="Martin M.O."/>
        </authorList>
    </citation>
    <scope>NUCLEOTIDE SEQUENCE</scope>
    <source>
        <strain evidence="11">EKP203</strain>
    </source>
</reference>
<evidence type="ECO:0000256" key="4">
    <source>
        <dbReference type="ARBA" id="ARBA00022989"/>
    </source>
</evidence>
<dbReference type="Proteomes" id="UP001169719">
    <property type="component" value="Unassembled WGS sequence"/>
</dbReference>
<dbReference type="SUPFAM" id="SSF111369">
    <property type="entry name" value="HlyD-like secretion proteins"/>
    <property type="match status" value="3"/>
</dbReference>
<evidence type="ECO:0000256" key="5">
    <source>
        <dbReference type="ARBA" id="ARBA00023136"/>
    </source>
</evidence>
<dbReference type="PANTHER" id="PTHR30386:SF26">
    <property type="entry name" value="TRANSPORT PROTEIN COMB"/>
    <property type="match status" value="1"/>
</dbReference>
<dbReference type="Gene3D" id="2.40.30.170">
    <property type="match status" value="1"/>
</dbReference>
<evidence type="ECO:0000259" key="8">
    <source>
        <dbReference type="Pfam" id="PF25876"/>
    </source>
</evidence>
<organism evidence="11 12">
    <name type="scientific">Vibrio agarivorans</name>
    <dbReference type="NCBI Taxonomy" id="153622"/>
    <lineage>
        <taxon>Bacteria</taxon>
        <taxon>Pseudomonadati</taxon>
        <taxon>Pseudomonadota</taxon>
        <taxon>Gammaproteobacteria</taxon>
        <taxon>Vibrionales</taxon>
        <taxon>Vibrionaceae</taxon>
        <taxon>Vibrio</taxon>
    </lineage>
</organism>
<keyword evidence="4 7" id="KW-1133">Transmembrane helix</keyword>
<dbReference type="PANTHER" id="PTHR30386">
    <property type="entry name" value="MEMBRANE FUSION SUBUNIT OF EMRAB-TOLC MULTIDRUG EFFLUX PUMP"/>
    <property type="match status" value="1"/>
</dbReference>
<dbReference type="Gene3D" id="2.40.50.100">
    <property type="match status" value="1"/>
</dbReference>
<keyword evidence="5 7" id="KW-0472">Membrane</keyword>
<evidence type="ECO:0000313" key="11">
    <source>
        <dbReference type="EMBL" id="MDN2480959.1"/>
    </source>
</evidence>
<keyword evidence="3 7" id="KW-0812">Transmembrane</keyword>
<name>A0ABT7XYU9_9VIBR</name>
<sequence>MSKAEKSSRKLSTIIISVIIVIWLYSLWADRVTPMTGIARVHSYIVRVAPEVSGNITAVNAVNNQTVEAGDTLFEIDDRNYQVSVRSAEANLAIAGQNIGASTAAVEVAQAKVTDAVAARDNARDQAARVSELAGRGVLSQSDLDNAIEAKDRAQASLNAAEASLVQAKQALGPQGDENPQILAALATLEQAQLNLQKTKVLAPSYGVVTNLQLAVGQRATAGSPVLTFIDPRGVWVTAQLRENSLEHIKIGQTVKMVLDALPGRVLTGKVESIGWGTGGSNSIDQETGFLNAESSSLSAQRYPVNIVFDHDDVPHNIRFGSQATVAVMTEQSGLGEWLAMLWMRILSVWTYVS</sequence>
<feature type="transmembrane region" description="Helical" evidence="7">
    <location>
        <begin position="12"/>
        <end position="28"/>
    </location>
</feature>
<feature type="domain" description="Multidrug resistance protein MdtA-like alpha-helical hairpin" evidence="8">
    <location>
        <begin position="107"/>
        <end position="172"/>
    </location>
</feature>
<dbReference type="InterPro" id="IPR058634">
    <property type="entry name" value="AaeA-lik-b-barrel"/>
</dbReference>
<protein>
    <submittedName>
        <fullName evidence="11">HlyD family secretion protein</fullName>
    </submittedName>
</protein>
<dbReference type="InterPro" id="IPR050739">
    <property type="entry name" value="MFP"/>
</dbReference>
<evidence type="ECO:0000256" key="1">
    <source>
        <dbReference type="ARBA" id="ARBA00004167"/>
    </source>
</evidence>
<proteinExistence type="inferred from homology"/>